<dbReference type="EMBL" id="JBIRUI010000012">
    <property type="protein sequence ID" value="MFI1717053.1"/>
    <property type="molecule type" value="Genomic_DNA"/>
</dbReference>
<dbReference type="Proteomes" id="UP001611339">
    <property type="component" value="Unassembled WGS sequence"/>
</dbReference>
<keyword evidence="3" id="KW-1185">Reference proteome</keyword>
<evidence type="ECO:0000256" key="1">
    <source>
        <dbReference type="SAM" id="MobiDB-lite"/>
    </source>
</evidence>
<organism evidence="2 3">
    <name type="scientific">Streptomyces litmocidini</name>
    <dbReference type="NCBI Taxonomy" id="67318"/>
    <lineage>
        <taxon>Bacteria</taxon>
        <taxon>Bacillati</taxon>
        <taxon>Actinomycetota</taxon>
        <taxon>Actinomycetes</taxon>
        <taxon>Kitasatosporales</taxon>
        <taxon>Streptomycetaceae</taxon>
        <taxon>Streptomyces</taxon>
    </lineage>
</organism>
<comment type="caution">
    <text evidence="2">The sequence shown here is derived from an EMBL/GenBank/DDBJ whole genome shotgun (WGS) entry which is preliminary data.</text>
</comment>
<proteinExistence type="predicted"/>
<feature type="region of interest" description="Disordered" evidence="1">
    <location>
        <begin position="71"/>
        <end position="95"/>
    </location>
</feature>
<protein>
    <submittedName>
        <fullName evidence="2">Uncharacterized protein</fullName>
    </submittedName>
</protein>
<name>A0ABW7UBU2_9ACTN</name>
<dbReference type="RefSeq" id="WP_123457935.1">
    <property type="nucleotide sequence ID" value="NZ_JBIRUI010000012.1"/>
</dbReference>
<evidence type="ECO:0000313" key="2">
    <source>
        <dbReference type="EMBL" id="MFI1717053.1"/>
    </source>
</evidence>
<gene>
    <name evidence="2" type="ORF">ACH407_26210</name>
</gene>
<accession>A0ABW7UBU2</accession>
<sequence length="95" mass="10036">MRTSPVRTAPVPEVIAIAELEVLMSPADPALEELVRAAHDLAEEAVASLASSGDLCVARLGQAIRELRREDSALPGDEVQDGADAIDPVTHDPAW</sequence>
<evidence type="ECO:0000313" key="3">
    <source>
        <dbReference type="Proteomes" id="UP001611339"/>
    </source>
</evidence>
<reference evidence="2 3" key="1">
    <citation type="submission" date="2024-10" db="EMBL/GenBank/DDBJ databases">
        <title>The Natural Products Discovery Center: Release of the First 8490 Sequenced Strains for Exploring Actinobacteria Biosynthetic Diversity.</title>
        <authorList>
            <person name="Kalkreuter E."/>
            <person name="Kautsar S.A."/>
            <person name="Yang D."/>
            <person name="Bader C.D."/>
            <person name="Teijaro C.N."/>
            <person name="Fluegel L."/>
            <person name="Davis C.M."/>
            <person name="Simpson J.R."/>
            <person name="Lauterbach L."/>
            <person name="Steele A.D."/>
            <person name="Gui C."/>
            <person name="Meng S."/>
            <person name="Li G."/>
            <person name="Viehrig K."/>
            <person name="Ye F."/>
            <person name="Su P."/>
            <person name="Kiefer A.F."/>
            <person name="Nichols A."/>
            <person name="Cepeda A.J."/>
            <person name="Yan W."/>
            <person name="Fan B."/>
            <person name="Jiang Y."/>
            <person name="Adhikari A."/>
            <person name="Zheng C.-J."/>
            <person name="Schuster L."/>
            <person name="Cowan T.M."/>
            <person name="Smanski M.J."/>
            <person name="Chevrette M.G."/>
            <person name="De Carvalho L.P.S."/>
            <person name="Shen B."/>
        </authorList>
    </citation>
    <scope>NUCLEOTIDE SEQUENCE [LARGE SCALE GENOMIC DNA]</scope>
    <source>
        <strain evidence="2 3">NPDC020602</strain>
    </source>
</reference>